<dbReference type="Proteomes" id="UP000217676">
    <property type="component" value="Chromosome"/>
</dbReference>
<dbReference type="PROSITE" id="PS50850">
    <property type="entry name" value="MFS"/>
    <property type="match status" value="1"/>
</dbReference>
<feature type="transmembrane region" description="Helical" evidence="8">
    <location>
        <begin position="110"/>
        <end position="131"/>
    </location>
</feature>
<dbReference type="PANTHER" id="PTHR42718">
    <property type="entry name" value="MAJOR FACILITATOR SUPERFAMILY MULTIDRUG TRANSPORTER MFSC"/>
    <property type="match status" value="1"/>
</dbReference>
<feature type="transmembrane region" description="Helical" evidence="8">
    <location>
        <begin position="51"/>
        <end position="69"/>
    </location>
</feature>
<dbReference type="AlphaFoldDB" id="A0A160NX02"/>
<keyword evidence="2" id="KW-0813">Transport</keyword>
<keyword evidence="7" id="KW-0046">Antibiotic resistance</keyword>
<dbReference type="GO" id="GO:0046677">
    <property type="term" value="P:response to antibiotic"/>
    <property type="evidence" value="ECO:0007669"/>
    <property type="project" value="UniProtKB-KW"/>
</dbReference>
<dbReference type="InterPro" id="IPR004638">
    <property type="entry name" value="EmrB-like"/>
</dbReference>
<feature type="transmembrane region" description="Helical" evidence="8">
    <location>
        <begin position="232"/>
        <end position="253"/>
    </location>
</feature>
<feature type="transmembrane region" description="Helical" evidence="8">
    <location>
        <begin position="305"/>
        <end position="328"/>
    </location>
</feature>
<feature type="transmembrane region" description="Helical" evidence="8">
    <location>
        <begin position="143"/>
        <end position="162"/>
    </location>
</feature>
<keyword evidence="5 8" id="KW-1133">Transmembrane helix</keyword>
<comment type="subcellular location">
    <subcellularLocation>
        <location evidence="1">Cell membrane</location>
        <topology evidence="1">Multi-pass membrane protein</topology>
    </subcellularLocation>
</comment>
<dbReference type="InterPro" id="IPR036259">
    <property type="entry name" value="MFS_trans_sf"/>
</dbReference>
<dbReference type="RefSeq" id="WP_359875409.1">
    <property type="nucleotide sequence ID" value="NZ_JBEYHT010000012.1"/>
</dbReference>
<keyword evidence="4 8" id="KW-0812">Transmembrane</keyword>
<evidence type="ECO:0000313" key="10">
    <source>
        <dbReference type="EMBL" id="BAU83279.1"/>
    </source>
</evidence>
<evidence type="ECO:0000256" key="8">
    <source>
        <dbReference type="SAM" id="Phobius"/>
    </source>
</evidence>
<feature type="transmembrane region" description="Helical" evidence="8">
    <location>
        <begin position="168"/>
        <end position="187"/>
    </location>
</feature>
<keyword evidence="3" id="KW-1003">Cell membrane</keyword>
<evidence type="ECO:0000256" key="3">
    <source>
        <dbReference type="ARBA" id="ARBA00022475"/>
    </source>
</evidence>
<reference evidence="10 11" key="1">
    <citation type="journal article" date="2016" name="Genome Announc.">
        <title>Complete Genome Sequence of Thiostrepton-Producing Streptomyces laurentii ATCC 31255.</title>
        <authorList>
            <person name="Doi K."/>
            <person name="Fujino Y."/>
            <person name="Nagayoshi Y."/>
            <person name="Ohshima T."/>
            <person name="Ogata S."/>
        </authorList>
    </citation>
    <scope>NUCLEOTIDE SEQUENCE [LARGE SCALE GENOMIC DNA]</scope>
    <source>
        <strain evidence="10 11">ATCC 31255</strain>
    </source>
</reference>
<feature type="transmembrane region" description="Helical" evidence="8">
    <location>
        <begin position="448"/>
        <end position="470"/>
    </location>
</feature>
<evidence type="ECO:0000256" key="6">
    <source>
        <dbReference type="ARBA" id="ARBA00023136"/>
    </source>
</evidence>
<dbReference type="EMBL" id="AP017424">
    <property type="protein sequence ID" value="BAU83279.1"/>
    <property type="molecule type" value="Genomic_DNA"/>
</dbReference>
<dbReference type="GO" id="GO:0005886">
    <property type="term" value="C:plasma membrane"/>
    <property type="evidence" value="ECO:0007669"/>
    <property type="project" value="UniProtKB-SubCell"/>
</dbReference>
<dbReference type="Pfam" id="PF07690">
    <property type="entry name" value="MFS_1"/>
    <property type="match status" value="1"/>
</dbReference>
<dbReference type="KEGG" id="slau:SLA_2351"/>
<dbReference type="InterPro" id="IPR020846">
    <property type="entry name" value="MFS_dom"/>
</dbReference>
<proteinExistence type="predicted"/>
<feature type="transmembrane region" description="Helical" evidence="8">
    <location>
        <begin position="340"/>
        <end position="359"/>
    </location>
</feature>
<feature type="domain" description="Major facilitator superfamily (MFS) profile" evidence="9">
    <location>
        <begin position="15"/>
        <end position="474"/>
    </location>
</feature>
<feature type="transmembrane region" description="Helical" evidence="8">
    <location>
        <begin position="12"/>
        <end position="31"/>
    </location>
</feature>
<feature type="transmembrane region" description="Helical" evidence="8">
    <location>
        <begin position="208"/>
        <end position="226"/>
    </location>
</feature>
<dbReference type="CDD" id="cd17321">
    <property type="entry name" value="MFS_MMR_MDR_like"/>
    <property type="match status" value="1"/>
</dbReference>
<accession>A0A160NX02</accession>
<dbReference type="PANTHER" id="PTHR42718:SF46">
    <property type="entry name" value="BLR6921 PROTEIN"/>
    <property type="match status" value="1"/>
</dbReference>
<name>A0A160NX02_STRLU</name>
<dbReference type="NCBIfam" id="TIGR00711">
    <property type="entry name" value="efflux_EmrB"/>
    <property type="match status" value="1"/>
</dbReference>
<evidence type="ECO:0000256" key="7">
    <source>
        <dbReference type="ARBA" id="ARBA00023251"/>
    </source>
</evidence>
<dbReference type="Gene3D" id="1.20.1720.10">
    <property type="entry name" value="Multidrug resistance protein D"/>
    <property type="match status" value="1"/>
</dbReference>
<keyword evidence="11" id="KW-1185">Reference proteome</keyword>
<evidence type="ECO:0000256" key="4">
    <source>
        <dbReference type="ARBA" id="ARBA00022692"/>
    </source>
</evidence>
<evidence type="ECO:0000256" key="1">
    <source>
        <dbReference type="ARBA" id="ARBA00004651"/>
    </source>
</evidence>
<organism evidence="10 11">
    <name type="scientific">Streptomyces laurentii</name>
    <dbReference type="NCBI Taxonomy" id="39478"/>
    <lineage>
        <taxon>Bacteria</taxon>
        <taxon>Bacillati</taxon>
        <taxon>Actinomycetota</taxon>
        <taxon>Actinomycetes</taxon>
        <taxon>Kitasatosporales</taxon>
        <taxon>Streptomycetaceae</taxon>
        <taxon>Streptomyces</taxon>
    </lineage>
</organism>
<evidence type="ECO:0000256" key="2">
    <source>
        <dbReference type="ARBA" id="ARBA00022448"/>
    </source>
</evidence>
<evidence type="ECO:0000259" key="9">
    <source>
        <dbReference type="PROSITE" id="PS50850"/>
    </source>
</evidence>
<dbReference type="InterPro" id="IPR011701">
    <property type="entry name" value="MFS"/>
</dbReference>
<evidence type="ECO:0000256" key="5">
    <source>
        <dbReference type="ARBA" id="ARBA00022989"/>
    </source>
</evidence>
<dbReference type="SUPFAM" id="SSF103473">
    <property type="entry name" value="MFS general substrate transporter"/>
    <property type="match status" value="1"/>
</dbReference>
<dbReference type="GO" id="GO:0022857">
    <property type="term" value="F:transmembrane transporter activity"/>
    <property type="evidence" value="ECO:0007669"/>
    <property type="project" value="InterPro"/>
</dbReference>
<sequence>MPPSPVRARTSPWLIVALLCVGQMMIVLDQNIVNVALPAVQRGLGLSSGNLVWVVNAYVIPFGGLLLLAGRLGDLLGRKTVFLTGVVLFSAASVLCGLADSETALIASRFLQGIGGAITSACLLGMVATVFPEGRKRAQAIAAYSFASAGGGAAGPLLGGVLTEWLDWHWIFFINAPIGAVLVLAGVRALPRERGEGLRQGQGQGIDLLGALLVTGGMTLLVYAIVDAERIGWTAARTLLLGPLALLLLIGFVTRQATAATPLLPLRLFRSRSLAAANLVQFLLIAGMFGLLFFGTLYLQRVRGYGALRAGLGFAPIAVVIAAVSLGLSARLLTRFGPRALLLTGLGLVTTAFVLLSFARADGVYAVDFLPAGLVMGLGFGLAAPAMTGLGMAAVAPAEAGITSGLFNTTQQLGGAIGLTVLSTLANARADALAAAGKSRADALIGGYHTAFLTAAGCALAALLVGAVLLKAAPSAHAVEENPVPHGMDAVAA</sequence>
<evidence type="ECO:0000313" key="11">
    <source>
        <dbReference type="Proteomes" id="UP000217676"/>
    </source>
</evidence>
<keyword evidence="6 8" id="KW-0472">Membrane</keyword>
<protein>
    <submittedName>
        <fullName evidence="10">EmrB/qacA subfamily drug resistance transporter</fullName>
    </submittedName>
</protein>
<dbReference type="Gene3D" id="1.20.1250.20">
    <property type="entry name" value="MFS general substrate transporter like domains"/>
    <property type="match status" value="1"/>
</dbReference>
<gene>
    <name evidence="10" type="ORF">SLA_2351</name>
</gene>
<feature type="transmembrane region" description="Helical" evidence="8">
    <location>
        <begin position="81"/>
        <end position="98"/>
    </location>
</feature>
<feature type="transmembrane region" description="Helical" evidence="8">
    <location>
        <begin position="274"/>
        <end position="299"/>
    </location>
</feature>